<accession>I4ERM8</accession>
<dbReference type="KEGG" id="mmar:MODMU_0584"/>
<feature type="domain" description="HTH cro/C1-type" evidence="2">
    <location>
        <begin position="10"/>
        <end position="64"/>
    </location>
</feature>
<dbReference type="Gene3D" id="1.10.260.40">
    <property type="entry name" value="lambda repressor-like DNA-binding domains"/>
    <property type="match status" value="1"/>
</dbReference>
<proteinExistence type="predicted"/>
<dbReference type="Pfam" id="PF01381">
    <property type="entry name" value="HTH_3"/>
    <property type="match status" value="1"/>
</dbReference>
<keyword evidence="4" id="KW-1185">Reference proteome</keyword>
<dbReference type="eggNOG" id="COG1476">
    <property type="taxonomic scope" value="Bacteria"/>
</dbReference>
<organism evidence="3 4">
    <name type="scientific">Modestobacter italicus (strain DSM 44449 / CECT 9708 / BC 501)</name>
    <dbReference type="NCBI Taxonomy" id="2732864"/>
    <lineage>
        <taxon>Bacteria</taxon>
        <taxon>Bacillati</taxon>
        <taxon>Actinomycetota</taxon>
        <taxon>Actinomycetes</taxon>
        <taxon>Geodermatophilales</taxon>
        <taxon>Geodermatophilaceae</taxon>
        <taxon>Modestobacter</taxon>
    </lineage>
</organism>
<dbReference type="HOGENOM" id="CLU_1292850_0_0_11"/>
<dbReference type="SUPFAM" id="SSF47413">
    <property type="entry name" value="lambda repressor-like DNA-binding domains"/>
    <property type="match status" value="1"/>
</dbReference>
<feature type="region of interest" description="Disordered" evidence="1">
    <location>
        <begin position="127"/>
        <end position="152"/>
    </location>
</feature>
<reference evidence="3 4" key="1">
    <citation type="journal article" date="2012" name="J. Bacteriol.">
        <title>Genome Sequence of Radiation-Resistant Modestobacter marinus Strain BC501, a Representative Actinobacterium That Thrives on Calcareous Stone Surfaces.</title>
        <authorList>
            <person name="Normand P."/>
            <person name="Gury J."/>
            <person name="Pujic P."/>
            <person name="Chouaia B."/>
            <person name="Crotti E."/>
            <person name="Brusetti L."/>
            <person name="Daffonchio D."/>
            <person name="Vacherie B."/>
            <person name="Barbe V."/>
            <person name="Medigue C."/>
            <person name="Calteau A."/>
            <person name="Ghodhbane-Gtari F."/>
            <person name="Essoussi I."/>
            <person name="Nouioui I."/>
            <person name="Abbassi-Ghozzi I."/>
            <person name="Gtari M."/>
        </authorList>
    </citation>
    <scope>NUCLEOTIDE SEQUENCE [LARGE SCALE GENOMIC DNA]</scope>
    <source>
        <strain evidence="4">BC 501</strain>
    </source>
</reference>
<dbReference type="GO" id="GO:0003677">
    <property type="term" value="F:DNA binding"/>
    <property type="evidence" value="ECO:0007669"/>
    <property type="project" value="InterPro"/>
</dbReference>
<dbReference type="STRING" id="477641.MODMU_0584"/>
<sequence length="214" mass="23499">MDAFPLAGVLRRIRRLTDCSQRELAERIGISKTAVAAAEHGTRDLAVSVLVRAAATAGCRLAVLGPSGLELGPMSGDTVRDGADRLMPAHLDTRHGDDDWWGGPHRPGLVNPRYTFDRDRSLRDRRRGVDLPADHHRPEDGDSLAERAAARRAEAVRREAARRLERHQAWRAAGSPPSADWEVDCTCPAGCEYDEERNPDRLHAPDCACGCDVD</sequence>
<dbReference type="SMART" id="SM00530">
    <property type="entry name" value="HTH_XRE"/>
    <property type="match status" value="1"/>
</dbReference>
<protein>
    <submittedName>
        <fullName evidence="3">Transcriptional regulator, XRE family</fullName>
    </submittedName>
</protein>
<gene>
    <name evidence="3" type="ordered locus">MODMU_0584</name>
</gene>
<evidence type="ECO:0000256" key="1">
    <source>
        <dbReference type="SAM" id="MobiDB-lite"/>
    </source>
</evidence>
<evidence type="ECO:0000313" key="4">
    <source>
        <dbReference type="Proteomes" id="UP000006461"/>
    </source>
</evidence>
<name>I4ERM8_MODI5</name>
<dbReference type="CDD" id="cd00093">
    <property type="entry name" value="HTH_XRE"/>
    <property type="match status" value="1"/>
</dbReference>
<dbReference type="Proteomes" id="UP000006461">
    <property type="component" value="Chromosome"/>
</dbReference>
<dbReference type="PROSITE" id="PS50943">
    <property type="entry name" value="HTH_CROC1"/>
    <property type="match status" value="1"/>
</dbReference>
<dbReference type="InterPro" id="IPR001387">
    <property type="entry name" value="Cro/C1-type_HTH"/>
</dbReference>
<dbReference type="EMBL" id="FO203431">
    <property type="protein sequence ID" value="CCH86041.1"/>
    <property type="molecule type" value="Genomic_DNA"/>
</dbReference>
<evidence type="ECO:0000313" key="3">
    <source>
        <dbReference type="EMBL" id="CCH86041.1"/>
    </source>
</evidence>
<dbReference type="AlphaFoldDB" id="I4ERM8"/>
<dbReference type="InterPro" id="IPR010982">
    <property type="entry name" value="Lambda_DNA-bd_dom_sf"/>
</dbReference>
<evidence type="ECO:0000259" key="2">
    <source>
        <dbReference type="PROSITE" id="PS50943"/>
    </source>
</evidence>